<evidence type="ECO:0000313" key="2">
    <source>
        <dbReference type="Proteomes" id="UP000737555"/>
    </source>
</evidence>
<proteinExistence type="predicted"/>
<dbReference type="EMBL" id="JABMJE010000009">
    <property type="protein sequence ID" value="NQS77336.1"/>
    <property type="molecule type" value="Genomic_DNA"/>
</dbReference>
<dbReference type="GO" id="GO:0005524">
    <property type="term" value="F:ATP binding"/>
    <property type="evidence" value="ECO:0007669"/>
    <property type="project" value="InterPro"/>
</dbReference>
<dbReference type="InterPro" id="IPR036565">
    <property type="entry name" value="Mur-like_cat_sf"/>
</dbReference>
<accession>A0A8T7H300</accession>
<dbReference type="AlphaFoldDB" id="A0A8T7H300"/>
<name>A0A8T7H300_9EURY</name>
<evidence type="ECO:0000313" key="1">
    <source>
        <dbReference type="EMBL" id="NQS77336.1"/>
    </source>
</evidence>
<comment type="caution">
    <text evidence="1">The sequence shown here is derived from an EMBL/GenBank/DDBJ whole genome shotgun (WGS) entry which is preliminary data.</text>
</comment>
<sequence length="386" mass="40721">MRILVLDTIHGGAELAGVLRGSGYQVDEVDVYRGRGGIPVEVALKRSYNLVTAPVHLDPDHPLLQRHGPAISHHEMVGRIIGGRRTPQLFIEITGARGKTTTAHALASLLPGPGILHTSTGTYRYPEQTHLWKRSITPASLIPAAHEARRIGGWLIAEESLGVTGAGDVAVLTSPEDYPIAAGKKHAMAEKCRLLSRARVTVLPPGVDLPGRTVAVDDVTAIDDDVCRYGRGKIAGAFTNPLLTLEGYRTPLSLAATTACALGIDPAPLASFTALPGRMASWREGGRVIVDNANSGTNVATTVEAARYARTLTDGGALTLVIGEEARAICEGFSPEDIVQAVSTVRPTATVYVGEGHEAATLDAGLDRARETTPSGAIVLAVKTWR</sequence>
<gene>
    <name evidence="1" type="primary">cfbE</name>
    <name evidence="1" type="ORF">HQQ74_01235</name>
</gene>
<dbReference type="SUPFAM" id="SSF53623">
    <property type="entry name" value="MurD-like peptide ligases, catalytic domain"/>
    <property type="match status" value="1"/>
</dbReference>
<protein>
    <submittedName>
        <fullName evidence="1">Coenzyme F430 synthase</fullName>
    </submittedName>
</protein>
<dbReference type="Proteomes" id="UP000737555">
    <property type="component" value="Unassembled WGS sequence"/>
</dbReference>
<dbReference type="NCBIfam" id="NF033197">
    <property type="entry name" value="F430_CfbE"/>
    <property type="match status" value="1"/>
</dbReference>
<organism evidence="1 2">
    <name type="scientific">Methanoculleus bourgensis</name>
    <dbReference type="NCBI Taxonomy" id="83986"/>
    <lineage>
        <taxon>Archaea</taxon>
        <taxon>Methanobacteriati</taxon>
        <taxon>Methanobacteriota</taxon>
        <taxon>Stenosarchaea group</taxon>
        <taxon>Methanomicrobia</taxon>
        <taxon>Methanomicrobiales</taxon>
        <taxon>Methanomicrobiaceae</taxon>
        <taxon>Methanoculleus</taxon>
    </lineage>
</organism>
<reference evidence="1" key="1">
    <citation type="submission" date="2020-05" db="EMBL/GenBank/DDBJ databases">
        <title>The first insight into the ecology of ammonia-tolerant syntrophic propionate oxidizing bacteria.</title>
        <authorList>
            <person name="Singh A."/>
            <person name="Schnurer A."/>
            <person name="Westerholm M."/>
        </authorList>
    </citation>
    <scope>NUCLEOTIDE SEQUENCE</scope>
    <source>
        <strain evidence="1">MAG54</strain>
    </source>
</reference>